<reference evidence="5 6" key="1">
    <citation type="journal article" date="2019" name="Int. J. Syst. Evol. Microbiol.">
        <title>The Global Catalogue of Microorganisms (GCM) 10K type strain sequencing project: providing services to taxonomists for standard genome sequencing and annotation.</title>
        <authorList>
            <consortium name="The Broad Institute Genomics Platform"/>
            <consortium name="The Broad Institute Genome Sequencing Center for Infectious Disease"/>
            <person name="Wu L."/>
            <person name="Ma J."/>
        </authorList>
    </citation>
    <scope>NUCLEOTIDE SEQUENCE [LARGE SCALE GENOMIC DNA]</scope>
    <source>
        <strain evidence="5 6">JCM 14319</strain>
    </source>
</reference>
<keyword evidence="1" id="KW-0805">Transcription regulation</keyword>
<dbReference type="InterPro" id="IPR032783">
    <property type="entry name" value="AraC_lig"/>
</dbReference>
<evidence type="ECO:0000256" key="1">
    <source>
        <dbReference type="ARBA" id="ARBA00023015"/>
    </source>
</evidence>
<dbReference type="SMART" id="SM00342">
    <property type="entry name" value="HTH_ARAC"/>
    <property type="match status" value="1"/>
</dbReference>
<sequence>MIPGNARAGVALAPLMSTIELPAGAAPEVDLEARAIDDVLARLHWSVLEFTHWDLPEGTARRDDGPGVRFLFVVSGGIEVRALLGEHAVGTIGARAEPLTMQSGDFVLLPSGGGADVRARADSVMLSGSLATDGDGSELTRAMPPVLFTCGFRVEEPVFASLLDTMYREMSSARAGSDSVIRRLADVVASAAVRFWLERGCGSALDWLASARDPNLRRAVEAIHDDPGSPWTVESLARVARSSRSQFAEQFRLTVGDSPARYLMRVRMEHAERMLRAGIPVGDIAYRLGYESEAGFSRAFRRHSGAAPSRWRRALPQRIA</sequence>
<evidence type="ECO:0000313" key="5">
    <source>
        <dbReference type="EMBL" id="GAA1769064.1"/>
    </source>
</evidence>
<evidence type="ECO:0000313" key="6">
    <source>
        <dbReference type="Proteomes" id="UP001500506"/>
    </source>
</evidence>
<evidence type="ECO:0000256" key="2">
    <source>
        <dbReference type="ARBA" id="ARBA00023125"/>
    </source>
</evidence>
<proteinExistence type="predicted"/>
<evidence type="ECO:0000256" key="3">
    <source>
        <dbReference type="ARBA" id="ARBA00023163"/>
    </source>
</evidence>
<dbReference type="SUPFAM" id="SSF46689">
    <property type="entry name" value="Homeodomain-like"/>
    <property type="match status" value="2"/>
</dbReference>
<dbReference type="Gene3D" id="1.10.10.60">
    <property type="entry name" value="Homeodomain-like"/>
    <property type="match status" value="1"/>
</dbReference>
<accession>A0ABN2KYS8</accession>
<evidence type="ECO:0000259" key="4">
    <source>
        <dbReference type="PROSITE" id="PS01124"/>
    </source>
</evidence>
<dbReference type="InterPro" id="IPR018060">
    <property type="entry name" value="HTH_AraC"/>
</dbReference>
<dbReference type="PANTHER" id="PTHR46796">
    <property type="entry name" value="HTH-TYPE TRANSCRIPTIONAL ACTIVATOR RHAS-RELATED"/>
    <property type="match status" value="1"/>
</dbReference>
<dbReference type="InterPro" id="IPR018062">
    <property type="entry name" value="HTH_AraC-typ_CS"/>
</dbReference>
<dbReference type="PRINTS" id="PR00032">
    <property type="entry name" value="HTHARAC"/>
</dbReference>
<keyword evidence="3" id="KW-0804">Transcription</keyword>
<gene>
    <name evidence="5" type="ORF">GCM10009747_32700</name>
</gene>
<dbReference type="Proteomes" id="UP001500506">
    <property type="component" value="Unassembled WGS sequence"/>
</dbReference>
<dbReference type="InterPro" id="IPR009057">
    <property type="entry name" value="Homeodomain-like_sf"/>
</dbReference>
<dbReference type="PROSITE" id="PS00041">
    <property type="entry name" value="HTH_ARAC_FAMILY_1"/>
    <property type="match status" value="1"/>
</dbReference>
<keyword evidence="6" id="KW-1185">Reference proteome</keyword>
<protein>
    <recommendedName>
        <fullName evidence="4">HTH araC/xylS-type domain-containing protein</fullName>
    </recommendedName>
</protein>
<dbReference type="PROSITE" id="PS01124">
    <property type="entry name" value="HTH_ARAC_FAMILY_2"/>
    <property type="match status" value="1"/>
</dbReference>
<dbReference type="InterPro" id="IPR020449">
    <property type="entry name" value="Tscrpt_reg_AraC-type_HTH"/>
</dbReference>
<dbReference type="InterPro" id="IPR050204">
    <property type="entry name" value="AraC_XylS_family_regulators"/>
</dbReference>
<dbReference type="Pfam" id="PF12852">
    <property type="entry name" value="Cupin_6"/>
    <property type="match status" value="1"/>
</dbReference>
<organism evidence="5 6">
    <name type="scientific">Agromyces humatus</name>
    <dbReference type="NCBI Taxonomy" id="279573"/>
    <lineage>
        <taxon>Bacteria</taxon>
        <taxon>Bacillati</taxon>
        <taxon>Actinomycetota</taxon>
        <taxon>Actinomycetes</taxon>
        <taxon>Micrococcales</taxon>
        <taxon>Microbacteriaceae</taxon>
        <taxon>Agromyces</taxon>
    </lineage>
</organism>
<feature type="domain" description="HTH araC/xylS-type" evidence="4">
    <location>
        <begin position="217"/>
        <end position="314"/>
    </location>
</feature>
<name>A0ABN2KYS8_9MICO</name>
<dbReference type="Pfam" id="PF12833">
    <property type="entry name" value="HTH_18"/>
    <property type="match status" value="1"/>
</dbReference>
<dbReference type="PANTHER" id="PTHR46796:SF7">
    <property type="entry name" value="ARAC FAMILY TRANSCRIPTIONAL REGULATOR"/>
    <property type="match status" value="1"/>
</dbReference>
<comment type="caution">
    <text evidence="5">The sequence shown here is derived from an EMBL/GenBank/DDBJ whole genome shotgun (WGS) entry which is preliminary data.</text>
</comment>
<keyword evidence="2" id="KW-0238">DNA-binding</keyword>
<dbReference type="EMBL" id="BAAANH010000007">
    <property type="protein sequence ID" value="GAA1769064.1"/>
    <property type="molecule type" value="Genomic_DNA"/>
</dbReference>